<feature type="domain" description="C2H2-type" evidence="9">
    <location>
        <begin position="457"/>
        <end position="484"/>
    </location>
</feature>
<dbReference type="SUPFAM" id="SSF57667">
    <property type="entry name" value="beta-beta-alpha zinc fingers"/>
    <property type="match status" value="7"/>
</dbReference>
<feature type="domain" description="C2H2-type" evidence="9">
    <location>
        <begin position="485"/>
        <end position="512"/>
    </location>
</feature>
<keyword evidence="12" id="KW-1185">Reference proteome</keyword>
<dbReference type="CDD" id="cd07936">
    <property type="entry name" value="SCAN"/>
    <property type="match status" value="1"/>
</dbReference>
<dbReference type="GO" id="GO:0006355">
    <property type="term" value="P:regulation of DNA-templated transcription"/>
    <property type="evidence" value="ECO:0007669"/>
    <property type="project" value="InterPro"/>
</dbReference>
<dbReference type="Pfam" id="PF00096">
    <property type="entry name" value="zf-C2H2"/>
    <property type="match status" value="10"/>
</dbReference>
<evidence type="ECO:0000313" key="12">
    <source>
        <dbReference type="Proteomes" id="UP001652642"/>
    </source>
</evidence>
<dbReference type="InterPro" id="IPR001909">
    <property type="entry name" value="KRAB"/>
</dbReference>
<sequence length="778" mass="89232">MQELELARFEAETGRLLAPELGSSGAVWEITGWNHLGVDTLSSEALRQRFRRFSYQDGKGPREVCSRLHQLCHQWLKPERHNKAQILDLVILEQFLAILPPEMRRWMRECGAETTSQAVALSEGFLLSQAEEKKNWEVEQRTVVPSKATGGSSAPLDTQQTRELTWIKLESDGGVTVPGDERSLSPCSGPPVVAERTATKTDQDMTTFEDVAVCFTEEEWALMDPGQKVLHREVMEENYGMLVSLGDGRKNDVKEEQKTIKNGDRQQWRKECETTQDIGPQIEKCHLRKGGNPFVPRAKSVSKRFMISLAAGLMKQFHCTVCGKDFEQRAHLSIHEKTHTRIKPYKYFSSENSSSWREILNAQENIYTGEEPYKCPECGKTFRYRSTFANHQVTHRGEKPYKCSQCDKSYKRRRSLEAHQRSHTGEKPYECSQCGKSYSYSSILIGHERIHTEEKPYVCLACGKSFKRRDNLAAHQRTHTEEKPYKCLACGIMFREKSSLAKHERTHREQPYKSAVCGKTLKGHITLTKHRGTHAEEQPYKCTACGKRFSRGSNLIIHQRTHTGEKPYKCSDCGKGFKDKSTFVKHQRIHTGEKPYKCSDCEKSFSRRDNLNTHQRTHREEKLYKCFDCGKNFKQKSGLNKHQRTHAGEKPYIKSGCERCFWQWDTLFKYPRTEKERNCINTRTVETSPSGESALLPIGEPTLDHTYAQRMERASNRAGTVLPFTIPSQEKNYINAQCVENASEVTLLPLREPVKEKNHIIAQSAERASDTPIILVII</sequence>
<accession>A0A6J0VL14</accession>
<evidence type="ECO:0000313" key="14">
    <source>
        <dbReference type="RefSeq" id="XP_072844392.1"/>
    </source>
</evidence>
<dbReference type="Pfam" id="PF01352">
    <property type="entry name" value="KRAB"/>
    <property type="match status" value="1"/>
</dbReference>
<dbReference type="Gene3D" id="3.30.160.60">
    <property type="entry name" value="Classic Zinc Finger"/>
    <property type="match status" value="10"/>
</dbReference>
<feature type="domain" description="C2H2-type" evidence="9">
    <location>
        <begin position="624"/>
        <end position="651"/>
    </location>
</feature>
<keyword evidence="5" id="KW-0805">Transcription regulation</keyword>
<evidence type="ECO:0000256" key="6">
    <source>
        <dbReference type="ARBA" id="ARBA00023163"/>
    </source>
</evidence>
<evidence type="ECO:0000256" key="2">
    <source>
        <dbReference type="ARBA" id="ARBA00022737"/>
    </source>
</evidence>
<dbReference type="InParanoid" id="A0A6J0VL14"/>
<evidence type="ECO:0000259" key="9">
    <source>
        <dbReference type="PROSITE" id="PS50157"/>
    </source>
</evidence>
<evidence type="ECO:0000256" key="5">
    <source>
        <dbReference type="ARBA" id="ARBA00023015"/>
    </source>
</evidence>
<protein>
    <recommendedName>
        <fullName evidence="15">Zinc finger protein 436-like</fullName>
    </recommendedName>
</protein>
<feature type="domain" description="C2H2-type" evidence="9">
    <location>
        <begin position="429"/>
        <end position="456"/>
    </location>
</feature>
<dbReference type="RefSeq" id="XP_020671439.2">
    <property type="nucleotide sequence ID" value="XM_020815780.2"/>
</dbReference>
<feature type="domain" description="C2H2-type" evidence="9">
    <location>
        <begin position="317"/>
        <end position="344"/>
    </location>
</feature>
<dbReference type="Gene3D" id="6.10.140.140">
    <property type="match status" value="1"/>
</dbReference>
<evidence type="ECO:0000313" key="13">
    <source>
        <dbReference type="RefSeq" id="XP_020671439.2"/>
    </source>
</evidence>
<feature type="domain" description="SCAN box" evidence="10">
    <location>
        <begin position="47"/>
        <end position="125"/>
    </location>
</feature>
<feature type="domain" description="C2H2-type" evidence="9">
    <location>
        <begin position="512"/>
        <end position="539"/>
    </location>
</feature>
<dbReference type="InterPro" id="IPR038269">
    <property type="entry name" value="SCAN_sf"/>
</dbReference>
<keyword evidence="1" id="KW-0479">Metal-binding</keyword>
<proteinExistence type="predicted"/>
<feature type="domain" description="C2H2-type" evidence="9">
    <location>
        <begin position="401"/>
        <end position="428"/>
    </location>
</feature>
<evidence type="ECO:0000259" key="10">
    <source>
        <dbReference type="PROSITE" id="PS50804"/>
    </source>
</evidence>
<evidence type="ECO:0000256" key="7">
    <source>
        <dbReference type="ARBA" id="ARBA00023242"/>
    </source>
</evidence>
<dbReference type="Pfam" id="PF02023">
    <property type="entry name" value="SCAN"/>
    <property type="match status" value="1"/>
</dbReference>
<gene>
    <name evidence="13 14" type="primary">LOC110091607</name>
</gene>
<keyword evidence="7" id="KW-0539">Nucleus</keyword>
<dbReference type="SMART" id="SM00355">
    <property type="entry name" value="ZnF_C2H2"/>
    <property type="match status" value="11"/>
</dbReference>
<evidence type="ECO:0000256" key="3">
    <source>
        <dbReference type="ARBA" id="ARBA00022771"/>
    </source>
</evidence>
<feature type="domain" description="C2H2-type" evidence="9">
    <location>
        <begin position="596"/>
        <end position="623"/>
    </location>
</feature>
<evidence type="ECO:0000256" key="1">
    <source>
        <dbReference type="ARBA" id="ARBA00022723"/>
    </source>
</evidence>
<dbReference type="PROSITE" id="PS50804">
    <property type="entry name" value="SCAN_BOX"/>
    <property type="match status" value="1"/>
</dbReference>
<evidence type="ECO:0000256" key="4">
    <source>
        <dbReference type="ARBA" id="ARBA00022833"/>
    </source>
</evidence>
<dbReference type="PANTHER" id="PTHR23226">
    <property type="entry name" value="ZINC FINGER AND SCAN DOMAIN-CONTAINING"/>
    <property type="match status" value="1"/>
</dbReference>
<dbReference type="InterPro" id="IPR036051">
    <property type="entry name" value="KRAB_dom_sf"/>
</dbReference>
<dbReference type="KEGG" id="pvt:110091607"/>
<reference evidence="12 13" key="1">
    <citation type="submission" date="2025-05" db="UniProtKB">
        <authorList>
            <consortium name="RefSeq"/>
        </authorList>
    </citation>
    <scope>NUCLEOTIDE SEQUENCE [LARGE SCALE GENOMIC DNA]</scope>
</reference>
<dbReference type="SUPFAM" id="SSF109640">
    <property type="entry name" value="KRAB domain (Kruppel-associated box)"/>
    <property type="match status" value="1"/>
</dbReference>
<keyword evidence="6" id="KW-0804">Transcription</keyword>
<keyword evidence="2" id="KW-0677">Repeat</keyword>
<name>A0A6J0VL14_9SAUR</name>
<feature type="domain" description="C2H2-type" evidence="9">
    <location>
        <begin position="568"/>
        <end position="595"/>
    </location>
</feature>
<dbReference type="GeneID" id="110091607"/>
<dbReference type="InterPro" id="IPR013087">
    <property type="entry name" value="Znf_C2H2_type"/>
</dbReference>
<feature type="domain" description="C2H2-type" evidence="9">
    <location>
        <begin position="373"/>
        <end position="400"/>
    </location>
</feature>
<dbReference type="PANTHER" id="PTHR23226:SF377">
    <property type="entry name" value="ZINC FINGER AND SCAN DOMAIN-CONTAINING PROTEIN 20"/>
    <property type="match status" value="1"/>
</dbReference>
<dbReference type="Proteomes" id="UP001652642">
    <property type="component" value="Chromosome 2"/>
</dbReference>
<dbReference type="SMART" id="SM00349">
    <property type="entry name" value="KRAB"/>
    <property type="match status" value="1"/>
</dbReference>
<evidence type="ECO:0008006" key="15">
    <source>
        <dbReference type="Google" id="ProtNLM"/>
    </source>
</evidence>
<keyword evidence="3 8" id="KW-0863">Zinc-finger</keyword>
<dbReference type="InterPro" id="IPR036236">
    <property type="entry name" value="Znf_C2H2_sf"/>
</dbReference>
<dbReference type="OrthoDB" id="2757115at2759"/>
<dbReference type="RefSeq" id="XP_072844392.1">
    <property type="nucleotide sequence ID" value="XM_072988291.1"/>
</dbReference>
<dbReference type="InterPro" id="IPR003309">
    <property type="entry name" value="SCAN_dom"/>
</dbReference>
<evidence type="ECO:0000256" key="8">
    <source>
        <dbReference type="PROSITE-ProRule" id="PRU00042"/>
    </source>
</evidence>
<organism evidence="12 13">
    <name type="scientific">Pogona vitticeps</name>
    <name type="common">central bearded dragon</name>
    <dbReference type="NCBI Taxonomy" id="103695"/>
    <lineage>
        <taxon>Eukaryota</taxon>
        <taxon>Metazoa</taxon>
        <taxon>Chordata</taxon>
        <taxon>Craniata</taxon>
        <taxon>Vertebrata</taxon>
        <taxon>Euteleostomi</taxon>
        <taxon>Lepidosauria</taxon>
        <taxon>Squamata</taxon>
        <taxon>Bifurcata</taxon>
        <taxon>Unidentata</taxon>
        <taxon>Episquamata</taxon>
        <taxon>Toxicofera</taxon>
        <taxon>Iguania</taxon>
        <taxon>Acrodonta</taxon>
        <taxon>Agamidae</taxon>
        <taxon>Amphibolurinae</taxon>
        <taxon>Pogona</taxon>
    </lineage>
</organism>
<feature type="domain" description="KRAB" evidence="11">
    <location>
        <begin position="206"/>
        <end position="280"/>
    </location>
</feature>
<dbReference type="PROSITE" id="PS50157">
    <property type="entry name" value="ZINC_FINGER_C2H2_2"/>
    <property type="match status" value="11"/>
</dbReference>
<dbReference type="PROSITE" id="PS00028">
    <property type="entry name" value="ZINC_FINGER_C2H2_1"/>
    <property type="match status" value="10"/>
</dbReference>
<dbReference type="GO" id="GO:0008270">
    <property type="term" value="F:zinc ion binding"/>
    <property type="evidence" value="ECO:0007669"/>
    <property type="project" value="UniProtKB-KW"/>
</dbReference>
<feature type="domain" description="C2H2-type" evidence="9">
    <location>
        <begin position="540"/>
        <end position="567"/>
    </location>
</feature>
<dbReference type="PROSITE" id="PS50805">
    <property type="entry name" value="KRAB"/>
    <property type="match status" value="1"/>
</dbReference>
<dbReference type="CDD" id="cd07765">
    <property type="entry name" value="KRAB_A-box"/>
    <property type="match status" value="1"/>
</dbReference>
<dbReference type="GO" id="GO:0005634">
    <property type="term" value="C:nucleus"/>
    <property type="evidence" value="ECO:0007669"/>
    <property type="project" value="UniProtKB-SubCell"/>
</dbReference>
<dbReference type="SUPFAM" id="SSF47353">
    <property type="entry name" value="Retrovirus capsid dimerization domain-like"/>
    <property type="match status" value="1"/>
</dbReference>
<dbReference type="Gene3D" id="1.10.4020.10">
    <property type="entry name" value="DNA breaking-rejoining enzymes"/>
    <property type="match status" value="1"/>
</dbReference>
<dbReference type="GO" id="GO:0043565">
    <property type="term" value="F:sequence-specific DNA binding"/>
    <property type="evidence" value="ECO:0007669"/>
    <property type="project" value="UniProtKB-ARBA"/>
</dbReference>
<dbReference type="SMART" id="SM00431">
    <property type="entry name" value="SCAN"/>
    <property type="match status" value="1"/>
</dbReference>
<keyword evidence="4" id="KW-0862">Zinc</keyword>
<evidence type="ECO:0000259" key="11">
    <source>
        <dbReference type="PROSITE" id="PS50805"/>
    </source>
</evidence>